<gene>
    <name evidence="3" type="ORF">Tfer_2110</name>
</gene>
<dbReference type="AlphaFoldDB" id="A0A0L6W1N5"/>
<dbReference type="PATRIC" id="fig|281456.6.peg.2218"/>
<dbReference type="SUPFAM" id="SSF55383">
    <property type="entry name" value="Copper amine oxidase, domain N"/>
    <property type="match status" value="1"/>
</dbReference>
<evidence type="ECO:0000313" key="3">
    <source>
        <dbReference type="EMBL" id="KNZ69313.1"/>
    </source>
</evidence>
<dbReference type="Proteomes" id="UP000037175">
    <property type="component" value="Unassembled WGS sequence"/>
</dbReference>
<sequence precursor="true">MRKWIISVIIFLVLTIAVSQAFYNVPRADATANVWSSSQTVTIGKKNFSVKAVYINLKSPWIRVKPALGGGYVGGTEELSALARRHGALAAINGTFFNAYSDMQPQGNIQIDGSFLHLSNVGSTVGFGENNEVRFAPLRTYITGTTDNNDDFLHNWYAWGINHVLTDPSAIEIFTPRKGKTTGMKTGTSVVVKNGVVDSVVTGEASIPSNGYVINFGSDPNVSRYVERFTPGTPVNYSLSFRDLAGNAVDWSRIKHSVGAGPILLSAGRVVVNPRAEGFTDPKILTDSGARSAIGKTAGNVLMLVTVNRATVGELAQVMQKLGAVEAMNLDGGASSGLYFKGSYLTKPGRKISNAILIFEQQPEIKVIISGQTRSFPVKPYIAGGRTLVPLRGVFESLGASVEWDAGTRTVTARKGDITVKLKIGNKAAAINEKTVTIDQAPVIKNGYTFVPLRFVSEALGATVNWDPVGYKVIITQ</sequence>
<dbReference type="InterPro" id="IPR036582">
    <property type="entry name" value="Mao_N_sf"/>
</dbReference>
<evidence type="ECO:0000259" key="1">
    <source>
        <dbReference type="Pfam" id="PF07833"/>
    </source>
</evidence>
<evidence type="ECO:0000259" key="2">
    <source>
        <dbReference type="Pfam" id="PF09992"/>
    </source>
</evidence>
<dbReference type="Pfam" id="PF07833">
    <property type="entry name" value="Cu_amine_oxidN1"/>
    <property type="match status" value="1"/>
</dbReference>
<dbReference type="RefSeq" id="WP_052218288.1">
    <property type="nucleotide sequence ID" value="NZ_LGTE01000014.1"/>
</dbReference>
<evidence type="ECO:0000313" key="4">
    <source>
        <dbReference type="Proteomes" id="UP000037175"/>
    </source>
</evidence>
<dbReference type="EMBL" id="LGTE01000014">
    <property type="protein sequence ID" value="KNZ69313.1"/>
    <property type="molecule type" value="Genomic_DNA"/>
</dbReference>
<protein>
    <submittedName>
        <fullName evidence="3">Copper amine oxidase domain-containing protein</fullName>
    </submittedName>
</protein>
<reference evidence="4" key="1">
    <citation type="submission" date="2015-07" db="EMBL/GenBank/DDBJ databases">
        <title>Complete Genome of Thermincola ferriacetica strain Z-0001T.</title>
        <authorList>
            <person name="Lusk B."/>
            <person name="Badalamenti J.P."/>
            <person name="Parameswaran P."/>
            <person name="Bond D.R."/>
            <person name="Torres C.I."/>
        </authorList>
    </citation>
    <scope>NUCLEOTIDE SEQUENCE [LARGE SCALE GENOMIC DNA]</scope>
    <source>
        <strain evidence="4">Z-0001</strain>
    </source>
</reference>
<feature type="domain" description="Phosphodiester glycosidase" evidence="2">
    <location>
        <begin position="187"/>
        <end position="359"/>
    </location>
</feature>
<organism evidence="3 4">
    <name type="scientific">Thermincola ferriacetica</name>
    <dbReference type="NCBI Taxonomy" id="281456"/>
    <lineage>
        <taxon>Bacteria</taxon>
        <taxon>Bacillati</taxon>
        <taxon>Bacillota</taxon>
        <taxon>Clostridia</taxon>
        <taxon>Eubacteriales</taxon>
        <taxon>Thermincolaceae</taxon>
        <taxon>Thermincola</taxon>
    </lineage>
</organism>
<keyword evidence="4" id="KW-1185">Reference proteome</keyword>
<dbReference type="InterPro" id="IPR018711">
    <property type="entry name" value="NAGPA"/>
</dbReference>
<dbReference type="Gene3D" id="3.30.457.10">
    <property type="entry name" value="Copper amine oxidase-like, N-terminal domain"/>
    <property type="match status" value="1"/>
</dbReference>
<name>A0A0L6W1N5_9FIRM</name>
<dbReference type="PANTHER" id="PTHR40446:SF2">
    <property type="entry name" value="N-ACETYLGLUCOSAMINE-1-PHOSPHODIESTER ALPHA-N-ACETYLGLUCOSAMINIDASE"/>
    <property type="match status" value="1"/>
</dbReference>
<proteinExistence type="predicted"/>
<feature type="domain" description="Copper amine oxidase-like N-terminal" evidence="1">
    <location>
        <begin position="369"/>
        <end position="475"/>
    </location>
</feature>
<accession>A0A0L6W1N5</accession>
<comment type="caution">
    <text evidence="3">The sequence shown here is derived from an EMBL/GenBank/DDBJ whole genome shotgun (WGS) entry which is preliminary data.</text>
</comment>
<dbReference type="PANTHER" id="PTHR40446">
    <property type="entry name" value="N-ACETYLGLUCOSAMINE-1-PHOSPHODIESTER ALPHA-N-ACETYLGLUCOSAMINIDASE"/>
    <property type="match status" value="1"/>
</dbReference>
<dbReference type="Pfam" id="PF09992">
    <property type="entry name" value="NAGPA"/>
    <property type="match status" value="1"/>
</dbReference>
<dbReference type="InterPro" id="IPR012854">
    <property type="entry name" value="Cu_amine_oxidase-like_N"/>
</dbReference>